<reference evidence="2" key="1">
    <citation type="submission" date="2016-10" db="EMBL/GenBank/DDBJ databases">
        <authorList>
            <person name="Varghese N."/>
            <person name="Submissions S."/>
        </authorList>
    </citation>
    <scope>NUCLEOTIDE SEQUENCE [LARGE SCALE GENOMIC DNA]</scope>
    <source>
        <strain evidence="2">CGMCC 1.7736</strain>
    </source>
</reference>
<dbReference type="OrthoDB" id="176960at2157"/>
<proteinExistence type="predicted"/>
<dbReference type="STRING" id="553469.SAMN04487947_0331"/>
<keyword evidence="2" id="KW-1185">Reference proteome</keyword>
<evidence type="ECO:0000313" key="2">
    <source>
        <dbReference type="Proteomes" id="UP000198531"/>
    </source>
</evidence>
<dbReference type="PRINTS" id="PR00081">
    <property type="entry name" value="GDHRDH"/>
</dbReference>
<organism evidence="1 2">
    <name type="scientific">Halogeometricum rufum</name>
    <dbReference type="NCBI Taxonomy" id="553469"/>
    <lineage>
        <taxon>Archaea</taxon>
        <taxon>Methanobacteriati</taxon>
        <taxon>Methanobacteriota</taxon>
        <taxon>Stenosarchaea group</taxon>
        <taxon>Halobacteria</taxon>
        <taxon>Halobacteriales</taxon>
        <taxon>Haloferacaceae</taxon>
        <taxon>Halogeometricum</taxon>
    </lineage>
</organism>
<accession>A0A1I6G023</accession>
<evidence type="ECO:0000313" key="1">
    <source>
        <dbReference type="EMBL" id="SFR35522.1"/>
    </source>
</evidence>
<gene>
    <name evidence="1" type="ORF">SAMN04487947_0331</name>
</gene>
<dbReference type="RefSeq" id="WP_089804000.1">
    <property type="nucleotide sequence ID" value="NZ_FOYT01000001.1"/>
</dbReference>
<protein>
    <submittedName>
        <fullName evidence="1">NADP-dependent 3-hydroxy acid dehydrogenase YdfG</fullName>
    </submittedName>
</protein>
<dbReference type="PANTHER" id="PTHR43431">
    <property type="entry name" value="OXIDOREDUCTASE, SHORT CHAIN DEHYDROGENASE/REDUCTASE FAMILY (AFU_ORTHOLOGUE AFUA_5G14000)"/>
    <property type="match status" value="1"/>
</dbReference>
<dbReference type="SUPFAM" id="SSF51735">
    <property type="entry name" value="NAD(P)-binding Rossmann-fold domains"/>
    <property type="match status" value="1"/>
</dbReference>
<dbReference type="Gene3D" id="3.40.50.720">
    <property type="entry name" value="NAD(P)-binding Rossmann-like Domain"/>
    <property type="match status" value="1"/>
</dbReference>
<dbReference type="EMBL" id="FOYT01000001">
    <property type="protein sequence ID" value="SFR35522.1"/>
    <property type="molecule type" value="Genomic_DNA"/>
</dbReference>
<dbReference type="Proteomes" id="UP000198531">
    <property type="component" value="Unassembled WGS sequence"/>
</dbReference>
<dbReference type="AlphaFoldDB" id="A0A1I6G023"/>
<dbReference type="Pfam" id="PF00106">
    <property type="entry name" value="adh_short"/>
    <property type="match status" value="1"/>
</dbReference>
<dbReference type="InterPro" id="IPR036291">
    <property type="entry name" value="NAD(P)-bd_dom_sf"/>
</dbReference>
<dbReference type="PANTHER" id="PTHR43431:SF7">
    <property type="entry name" value="OXIDOREDUCTASE, SHORT CHAIN DEHYDROGENASE_REDUCTASE FAMILY (AFU_ORTHOLOGUE AFUA_5G14000)"/>
    <property type="match status" value="1"/>
</dbReference>
<dbReference type="InterPro" id="IPR002347">
    <property type="entry name" value="SDR_fam"/>
</dbReference>
<name>A0A1I6G023_9EURY</name>
<sequence length="235" mass="24249">MTHVVVVAGVGPGLGASIARRFAAEGCAVALLARSASYVESLADELDEGPGAGLAVPTDLTRPAEVRDAFAEIRDALGPVDTLVNHASGAAWKGLRDLSVAELDDALAVGVRGGFVCSQEAAADMTDGDGGTILFTGATSAVRGREGSLAFSAAKFGVRGMAQSMARELGPEGVHVAHVVIDGSVRPPEGDVEDESAYLDPDDVADTYWHLAEQSVETMSFEVHVTNGTQPIEFV</sequence>